<comment type="subcellular location">
    <subcellularLocation>
        <location evidence="2">Nucleus</location>
    </subcellularLocation>
</comment>
<evidence type="ECO:0000256" key="2">
    <source>
        <dbReference type="PROSITE-ProRule" id="PRU00089"/>
    </source>
</evidence>
<protein>
    <recommendedName>
        <fullName evidence="4">Fork-head domain-containing protein</fullName>
    </recommendedName>
</protein>
<feature type="compositionally biased region" description="Basic residues" evidence="3">
    <location>
        <begin position="161"/>
        <end position="177"/>
    </location>
</feature>
<evidence type="ECO:0000259" key="4">
    <source>
        <dbReference type="PROSITE" id="PS50039"/>
    </source>
</evidence>
<dbReference type="InterPro" id="IPR036388">
    <property type="entry name" value="WH-like_DNA-bd_sf"/>
</dbReference>
<keyword evidence="6" id="KW-1185">Reference proteome</keyword>
<dbReference type="STRING" id="181874.A0A409VDA4"/>
<evidence type="ECO:0000313" key="6">
    <source>
        <dbReference type="Proteomes" id="UP000284842"/>
    </source>
</evidence>
<reference evidence="5 6" key="1">
    <citation type="journal article" date="2018" name="Evol. Lett.">
        <title>Horizontal gene cluster transfer increased hallucinogenic mushroom diversity.</title>
        <authorList>
            <person name="Reynolds H.T."/>
            <person name="Vijayakumar V."/>
            <person name="Gluck-Thaler E."/>
            <person name="Korotkin H.B."/>
            <person name="Matheny P.B."/>
            <person name="Slot J.C."/>
        </authorList>
    </citation>
    <scope>NUCLEOTIDE SEQUENCE [LARGE SCALE GENOMIC DNA]</scope>
    <source>
        <strain evidence="5 6">2629</strain>
    </source>
</reference>
<feature type="region of interest" description="Disordered" evidence="3">
    <location>
        <begin position="290"/>
        <end position="311"/>
    </location>
</feature>
<dbReference type="GO" id="GO:0043565">
    <property type="term" value="F:sequence-specific DNA binding"/>
    <property type="evidence" value="ECO:0007669"/>
    <property type="project" value="InterPro"/>
</dbReference>
<name>A0A409VDA4_9AGAR</name>
<keyword evidence="2" id="KW-0539">Nucleus</keyword>
<dbReference type="OrthoDB" id="5954824at2759"/>
<accession>A0A409VDA4</accession>
<dbReference type="InterPro" id="IPR036390">
    <property type="entry name" value="WH_DNA-bd_sf"/>
</dbReference>
<sequence>MEDLPTLQSLADESPRGTKPVYSWLTLTKCAIAGSPNKTLSAEEVIQAIQDRFIFFTFERAGDWKTYIINTLSNTPCFSPTGTGVFSPDELYWEYDHTLDKDRENAVFSYVPSPGPSSRSGSVGPFSNSATGGSGASTPQHGGSSAGASGSRPSPSDQERSRRRRHEDRHRRRHAKDKNRAAGRVTEALDGEGERGSEREGGRERHRERSRTRERPRTREQDAPPSRDGSVQPATVPRPRTKSNPTRPPPLSFGSSSNLRPFVVGDSQHAAAHVHAGHSHYQGALQCAQDDGQELPMPPRLGHEADPDTGSLRSFRSFRSLIDAASGAVNGTRDRSRAWDQAECSGTPIAIALPSSSEPPQTEQQRRKMEKEQDKARKKMEKQRKKEAEARKKAEEKEMERVAKLERDRVKATTIADRLKTMTRGPSHSGSNPSSASGYVSASNSFSLQGHSGPAGRGTPQPDVPQRNLPYVLNLLDSAPNEIPHDILPIPPKNGQEGTLKKAKSFLLFWKG</sequence>
<dbReference type="InParanoid" id="A0A409VDA4"/>
<dbReference type="InterPro" id="IPR001766">
    <property type="entry name" value="Fork_head_dom"/>
</dbReference>
<dbReference type="EMBL" id="NHTK01006115">
    <property type="protein sequence ID" value="PPQ63655.1"/>
    <property type="molecule type" value="Genomic_DNA"/>
</dbReference>
<evidence type="ECO:0000313" key="5">
    <source>
        <dbReference type="EMBL" id="PPQ63655.1"/>
    </source>
</evidence>
<dbReference type="PROSITE" id="PS50039">
    <property type="entry name" value="FORK_HEAD_3"/>
    <property type="match status" value="1"/>
</dbReference>
<dbReference type="AlphaFoldDB" id="A0A409VDA4"/>
<feature type="compositionally biased region" description="Polar residues" evidence="3">
    <location>
        <begin position="354"/>
        <end position="363"/>
    </location>
</feature>
<keyword evidence="1 2" id="KW-0238">DNA-binding</keyword>
<comment type="caution">
    <text evidence="5">The sequence shown here is derived from an EMBL/GenBank/DDBJ whole genome shotgun (WGS) entry which is preliminary data.</text>
</comment>
<dbReference type="Proteomes" id="UP000284842">
    <property type="component" value="Unassembled WGS sequence"/>
</dbReference>
<evidence type="ECO:0000256" key="3">
    <source>
        <dbReference type="SAM" id="MobiDB-lite"/>
    </source>
</evidence>
<dbReference type="SUPFAM" id="SSF46785">
    <property type="entry name" value="Winged helix' DNA-binding domain"/>
    <property type="match status" value="1"/>
</dbReference>
<dbReference type="Gene3D" id="1.10.10.10">
    <property type="entry name" value="Winged helix-like DNA-binding domain superfamily/Winged helix DNA-binding domain"/>
    <property type="match status" value="1"/>
</dbReference>
<dbReference type="GO" id="GO:0003700">
    <property type="term" value="F:DNA-binding transcription factor activity"/>
    <property type="evidence" value="ECO:0007669"/>
    <property type="project" value="InterPro"/>
</dbReference>
<organism evidence="5 6">
    <name type="scientific">Panaeolus cyanescens</name>
    <dbReference type="NCBI Taxonomy" id="181874"/>
    <lineage>
        <taxon>Eukaryota</taxon>
        <taxon>Fungi</taxon>
        <taxon>Dikarya</taxon>
        <taxon>Basidiomycota</taxon>
        <taxon>Agaricomycotina</taxon>
        <taxon>Agaricomycetes</taxon>
        <taxon>Agaricomycetidae</taxon>
        <taxon>Agaricales</taxon>
        <taxon>Agaricineae</taxon>
        <taxon>Galeropsidaceae</taxon>
        <taxon>Panaeolus</taxon>
    </lineage>
</organism>
<dbReference type="CDD" id="cd22249">
    <property type="entry name" value="UDM1_RNF168_RNF169-like"/>
    <property type="match status" value="1"/>
</dbReference>
<feature type="compositionally biased region" description="Basic and acidic residues" evidence="3">
    <location>
        <begin position="384"/>
        <end position="411"/>
    </location>
</feature>
<proteinExistence type="predicted"/>
<feature type="region of interest" description="Disordered" evidence="3">
    <location>
        <begin position="348"/>
        <end position="467"/>
    </location>
</feature>
<feature type="region of interest" description="Disordered" evidence="3">
    <location>
        <begin position="107"/>
        <end position="264"/>
    </location>
</feature>
<feature type="DNA-binding region" description="Fork-head" evidence="2">
    <location>
        <begin position="19"/>
        <end position="96"/>
    </location>
</feature>
<feature type="compositionally biased region" description="Low complexity" evidence="3">
    <location>
        <begin position="426"/>
        <end position="447"/>
    </location>
</feature>
<dbReference type="Pfam" id="PF00250">
    <property type="entry name" value="Forkhead"/>
    <property type="match status" value="1"/>
</dbReference>
<feature type="compositionally biased region" description="Basic and acidic residues" evidence="3">
    <location>
        <begin position="192"/>
        <end position="222"/>
    </location>
</feature>
<dbReference type="GO" id="GO:0005634">
    <property type="term" value="C:nucleus"/>
    <property type="evidence" value="ECO:0007669"/>
    <property type="project" value="UniProtKB-SubCell"/>
</dbReference>
<feature type="compositionally biased region" description="Low complexity" evidence="3">
    <location>
        <begin position="109"/>
        <end position="156"/>
    </location>
</feature>
<feature type="domain" description="Fork-head" evidence="4">
    <location>
        <begin position="19"/>
        <end position="96"/>
    </location>
</feature>
<evidence type="ECO:0000256" key="1">
    <source>
        <dbReference type="ARBA" id="ARBA00023125"/>
    </source>
</evidence>
<feature type="compositionally biased region" description="Basic and acidic residues" evidence="3">
    <location>
        <begin position="364"/>
        <end position="375"/>
    </location>
</feature>
<gene>
    <name evidence="5" type="ORF">CVT24_004429</name>
</gene>